<dbReference type="Pfam" id="PF13445">
    <property type="entry name" value="zf-RING_UBOX"/>
    <property type="match status" value="1"/>
</dbReference>
<proteinExistence type="predicted"/>
<dbReference type="Gene3D" id="3.30.40.10">
    <property type="entry name" value="Zinc/RING finger domain, C3HC4 (zinc finger)"/>
    <property type="match status" value="1"/>
</dbReference>
<keyword evidence="7" id="KW-1185">Reference proteome</keyword>
<sequence length="448" mass="49458">MSDTCSVCQDVFDNPKFLHCGHTFCSKCIDAMIGSSKGPYKIKCPLCRKETRCHGRGTEDLMDNFFVTDKNYSTKIALCTECRSISKTKPCESCQTYLCGNCISLHIRTKCGGEWYGPGIECDETKIDEAEDPDDANSAQGVPVPSEAIQTKYSFELDGRMVVPNDHGCGVLNINLSIIACCNENEIITVPNGERVIVYNENGEEILRETLPIEASCISSSIAGHAILIQRGQYIVYKYDYGSLVPMFSAPSVSPKAISSLNNGKIVIVGLRLFHAGPRAMESSEATFCIYDYNGSFVYQLSTEIGENMFACPTSVCANLTNNDIFIGDEYKKQVVRFREDGAYVSLFEFPACHDSVTLEFINTSSLFPLSIAYSQKNDLLFASYLTTADNGIYILSESLCVLGLFTSSTYIGIPAGMCCDGRGRLCIGDRRDGIIRIFKLSRFINRI</sequence>
<evidence type="ECO:0000256" key="2">
    <source>
        <dbReference type="ARBA" id="ARBA00022771"/>
    </source>
</evidence>
<dbReference type="PROSITE" id="PS50089">
    <property type="entry name" value="ZF_RING_2"/>
    <property type="match status" value="1"/>
</dbReference>
<dbReference type="InterPro" id="IPR013083">
    <property type="entry name" value="Znf_RING/FYVE/PHD"/>
</dbReference>
<keyword evidence="1" id="KW-0479">Metal-binding</keyword>
<dbReference type="EMBL" id="VSWD01000011">
    <property type="protein sequence ID" value="KAK3087510.1"/>
    <property type="molecule type" value="Genomic_DNA"/>
</dbReference>
<evidence type="ECO:0000313" key="6">
    <source>
        <dbReference type="EMBL" id="KAK3087510.1"/>
    </source>
</evidence>
<dbReference type="InterPro" id="IPR011042">
    <property type="entry name" value="6-blade_b-propeller_TolB-like"/>
</dbReference>
<keyword evidence="2 4" id="KW-0863">Zinc-finger</keyword>
<evidence type="ECO:0000256" key="3">
    <source>
        <dbReference type="ARBA" id="ARBA00022833"/>
    </source>
</evidence>
<reference evidence="6" key="1">
    <citation type="submission" date="2019-08" db="EMBL/GenBank/DDBJ databases">
        <title>The improved chromosome-level genome for the pearl oyster Pinctada fucata martensii using PacBio sequencing and Hi-C.</title>
        <authorList>
            <person name="Zheng Z."/>
        </authorList>
    </citation>
    <scope>NUCLEOTIDE SEQUENCE</scope>
    <source>
        <strain evidence="6">ZZ-2019</strain>
        <tissue evidence="6">Adductor muscle</tissue>
    </source>
</reference>
<dbReference type="Proteomes" id="UP001186944">
    <property type="component" value="Unassembled WGS sequence"/>
</dbReference>
<organism evidence="6 7">
    <name type="scientific">Pinctada imbricata</name>
    <name type="common">Atlantic pearl-oyster</name>
    <name type="synonym">Pinctada martensii</name>
    <dbReference type="NCBI Taxonomy" id="66713"/>
    <lineage>
        <taxon>Eukaryota</taxon>
        <taxon>Metazoa</taxon>
        <taxon>Spiralia</taxon>
        <taxon>Lophotrochozoa</taxon>
        <taxon>Mollusca</taxon>
        <taxon>Bivalvia</taxon>
        <taxon>Autobranchia</taxon>
        <taxon>Pteriomorphia</taxon>
        <taxon>Pterioida</taxon>
        <taxon>Pterioidea</taxon>
        <taxon>Pteriidae</taxon>
        <taxon>Pinctada</taxon>
    </lineage>
</organism>
<evidence type="ECO:0000256" key="1">
    <source>
        <dbReference type="ARBA" id="ARBA00022723"/>
    </source>
</evidence>
<evidence type="ECO:0000313" key="7">
    <source>
        <dbReference type="Proteomes" id="UP001186944"/>
    </source>
</evidence>
<evidence type="ECO:0000256" key="4">
    <source>
        <dbReference type="PROSITE-ProRule" id="PRU00175"/>
    </source>
</evidence>
<dbReference type="PANTHER" id="PTHR25462">
    <property type="entry name" value="BONUS, ISOFORM C-RELATED"/>
    <property type="match status" value="1"/>
</dbReference>
<dbReference type="InterPro" id="IPR001841">
    <property type="entry name" value="Znf_RING"/>
</dbReference>
<dbReference type="GO" id="GO:0008270">
    <property type="term" value="F:zinc ion binding"/>
    <property type="evidence" value="ECO:0007669"/>
    <property type="project" value="UniProtKB-KW"/>
</dbReference>
<dbReference type="Gene3D" id="2.120.10.30">
    <property type="entry name" value="TolB, C-terminal domain"/>
    <property type="match status" value="1"/>
</dbReference>
<name>A0AA89BU63_PINIB</name>
<dbReference type="InterPro" id="IPR027370">
    <property type="entry name" value="Znf-RING_euk"/>
</dbReference>
<dbReference type="InterPro" id="IPR017907">
    <property type="entry name" value="Znf_RING_CS"/>
</dbReference>
<dbReference type="PANTHER" id="PTHR25462:SF296">
    <property type="entry name" value="MEIOTIC P26, ISOFORM F"/>
    <property type="match status" value="1"/>
</dbReference>
<dbReference type="PROSITE" id="PS00518">
    <property type="entry name" value="ZF_RING_1"/>
    <property type="match status" value="1"/>
</dbReference>
<protein>
    <recommendedName>
        <fullName evidence="5">RING-type domain-containing protein</fullName>
    </recommendedName>
</protein>
<dbReference type="AlphaFoldDB" id="A0AA89BU63"/>
<feature type="domain" description="RING-type" evidence="5">
    <location>
        <begin position="5"/>
        <end position="48"/>
    </location>
</feature>
<comment type="caution">
    <text evidence="6">The sequence shown here is derived from an EMBL/GenBank/DDBJ whole genome shotgun (WGS) entry which is preliminary data.</text>
</comment>
<dbReference type="SMART" id="SM00184">
    <property type="entry name" value="RING"/>
    <property type="match status" value="1"/>
</dbReference>
<dbReference type="SUPFAM" id="SSF101898">
    <property type="entry name" value="NHL repeat"/>
    <property type="match status" value="1"/>
</dbReference>
<dbReference type="SUPFAM" id="SSF57850">
    <property type="entry name" value="RING/U-box"/>
    <property type="match status" value="1"/>
</dbReference>
<keyword evidence="3" id="KW-0862">Zinc</keyword>
<accession>A0AA89BU63</accession>
<evidence type="ECO:0000259" key="5">
    <source>
        <dbReference type="PROSITE" id="PS50089"/>
    </source>
</evidence>
<gene>
    <name evidence="6" type="ORF">FSP39_006790</name>
</gene>
<dbReference type="InterPro" id="IPR047153">
    <property type="entry name" value="TRIM45/56/19-like"/>
</dbReference>